<dbReference type="EMBL" id="JTDY01000484">
    <property type="protein sequence ID" value="KOB76968.1"/>
    <property type="molecule type" value="Genomic_DNA"/>
</dbReference>
<sequence length="204" mass="22097">MVCVICYEAVEARPTVSTFWPPCCARDAWFHRSCVQVPTYCPPSPHVDVVQPGVRYLLRSGGGAPHCQHILAAVLRPRRLVPQELCAGTNILPSVSSRGCSTVQPGVRYLLRSGGGAPHCQHILAAVLRPRRLVPQELCAGTNILPSVSSRGCSTAWCALPATKRWRRAPLSAHSGRRAAPETPGSTGAVCRYQHTALCLLTWM</sequence>
<gene>
    <name evidence="1" type="ORF">OBRU01_00470</name>
</gene>
<dbReference type="AlphaFoldDB" id="A0A0L7LN41"/>
<protein>
    <submittedName>
        <fullName evidence="1">Putative PHD finger protein 7</fullName>
    </submittedName>
</protein>
<comment type="caution">
    <text evidence="1">The sequence shown here is derived from an EMBL/GenBank/DDBJ whole genome shotgun (WGS) entry which is preliminary data.</text>
</comment>
<dbReference type="Proteomes" id="UP000037510">
    <property type="component" value="Unassembled WGS sequence"/>
</dbReference>
<reference evidence="1 2" key="1">
    <citation type="journal article" date="2015" name="Genome Biol. Evol.">
        <title>The genome of winter moth (Operophtera brumata) provides a genomic perspective on sexual dimorphism and phenology.</title>
        <authorList>
            <person name="Derks M.F."/>
            <person name="Smit S."/>
            <person name="Salis L."/>
            <person name="Schijlen E."/>
            <person name="Bossers A."/>
            <person name="Mateman C."/>
            <person name="Pijl A.S."/>
            <person name="de Ridder D."/>
            <person name="Groenen M.A."/>
            <person name="Visser M.E."/>
            <person name="Megens H.J."/>
        </authorList>
    </citation>
    <scope>NUCLEOTIDE SEQUENCE [LARGE SCALE GENOMIC DNA]</scope>
    <source>
        <strain evidence="1">WM2013NL</strain>
        <tissue evidence="1">Head and thorax</tissue>
    </source>
</reference>
<proteinExistence type="predicted"/>
<evidence type="ECO:0000313" key="1">
    <source>
        <dbReference type="EMBL" id="KOB76968.1"/>
    </source>
</evidence>
<organism evidence="1 2">
    <name type="scientific">Operophtera brumata</name>
    <name type="common">Winter moth</name>
    <name type="synonym">Phalaena brumata</name>
    <dbReference type="NCBI Taxonomy" id="104452"/>
    <lineage>
        <taxon>Eukaryota</taxon>
        <taxon>Metazoa</taxon>
        <taxon>Ecdysozoa</taxon>
        <taxon>Arthropoda</taxon>
        <taxon>Hexapoda</taxon>
        <taxon>Insecta</taxon>
        <taxon>Pterygota</taxon>
        <taxon>Neoptera</taxon>
        <taxon>Endopterygota</taxon>
        <taxon>Lepidoptera</taxon>
        <taxon>Glossata</taxon>
        <taxon>Ditrysia</taxon>
        <taxon>Geometroidea</taxon>
        <taxon>Geometridae</taxon>
        <taxon>Larentiinae</taxon>
        <taxon>Operophtera</taxon>
    </lineage>
</organism>
<evidence type="ECO:0000313" key="2">
    <source>
        <dbReference type="Proteomes" id="UP000037510"/>
    </source>
</evidence>
<name>A0A0L7LN41_OPEBR</name>
<keyword evidence="2" id="KW-1185">Reference proteome</keyword>
<accession>A0A0L7LN41</accession>